<organism evidence="2 3">
    <name type="scientific">Nesidiocoris tenuis</name>
    <dbReference type="NCBI Taxonomy" id="355587"/>
    <lineage>
        <taxon>Eukaryota</taxon>
        <taxon>Metazoa</taxon>
        <taxon>Ecdysozoa</taxon>
        <taxon>Arthropoda</taxon>
        <taxon>Hexapoda</taxon>
        <taxon>Insecta</taxon>
        <taxon>Pterygota</taxon>
        <taxon>Neoptera</taxon>
        <taxon>Paraneoptera</taxon>
        <taxon>Hemiptera</taxon>
        <taxon>Heteroptera</taxon>
        <taxon>Panheteroptera</taxon>
        <taxon>Cimicomorpha</taxon>
        <taxon>Miridae</taxon>
        <taxon>Dicyphina</taxon>
        <taxon>Nesidiocoris</taxon>
    </lineage>
</organism>
<dbReference type="InterPro" id="IPR057747">
    <property type="entry name" value="WWC1_hairpin"/>
</dbReference>
<evidence type="ECO:0000313" key="3">
    <source>
        <dbReference type="Proteomes" id="UP000479000"/>
    </source>
</evidence>
<dbReference type="OrthoDB" id="5919042at2759"/>
<gene>
    <name evidence="2" type="ORF">NTEN_LOCUS18821</name>
</gene>
<feature type="domain" description="WWC1-like helical hairpin" evidence="1">
    <location>
        <begin position="166"/>
        <end position="210"/>
    </location>
</feature>
<name>A0A6H5H919_9HEMI</name>
<dbReference type="EMBL" id="CADCXU010027770">
    <property type="protein sequence ID" value="CAB0014390.1"/>
    <property type="molecule type" value="Genomic_DNA"/>
</dbReference>
<dbReference type="AlphaFoldDB" id="A0A6H5H919"/>
<dbReference type="Proteomes" id="UP000479000">
    <property type="component" value="Unassembled WGS sequence"/>
</dbReference>
<evidence type="ECO:0000313" key="2">
    <source>
        <dbReference type="EMBL" id="CAB0014390.1"/>
    </source>
</evidence>
<dbReference type="Pfam" id="PF25802">
    <property type="entry name" value="WWC1"/>
    <property type="match status" value="1"/>
</dbReference>
<sequence length="214" mass="24598">MNQNWRCMSFRTIVYLVHKINHAKKERYDIKQQRLYLAQDEYNLLNKTLSTLNTSRSSSLVAFRFRRVEQKLSGGCYNINEAQAMVAELREIQRSLTSGEQERIELMRSLAKLKDDLTRLQFGESSPDVSTLSLPNTLPTTPVLPSEKFSTASQTDLSGELVPIGTRLAAMARMRLEYDESRKRIQYIQQQLADLEEKVTPGQAESDKDRYEAA</sequence>
<evidence type="ECO:0000259" key="1">
    <source>
        <dbReference type="Pfam" id="PF25802"/>
    </source>
</evidence>
<accession>A0A6H5H919</accession>
<protein>
    <recommendedName>
        <fullName evidence="1">WWC1-like helical hairpin domain-containing protein</fullName>
    </recommendedName>
</protein>
<keyword evidence="3" id="KW-1185">Reference proteome</keyword>
<proteinExistence type="predicted"/>
<reference evidence="2 3" key="1">
    <citation type="submission" date="2020-02" db="EMBL/GenBank/DDBJ databases">
        <authorList>
            <person name="Ferguson B K."/>
        </authorList>
    </citation>
    <scope>NUCLEOTIDE SEQUENCE [LARGE SCALE GENOMIC DNA]</scope>
</reference>